<gene>
    <name evidence="1" type="ORF">L207DRAFT_608820</name>
</gene>
<protein>
    <submittedName>
        <fullName evidence="1">Uncharacterized protein</fullName>
    </submittedName>
</protein>
<evidence type="ECO:0000313" key="1">
    <source>
        <dbReference type="EMBL" id="PMD33028.1"/>
    </source>
</evidence>
<proteinExistence type="predicted"/>
<reference evidence="1 2" key="1">
    <citation type="submission" date="2016-04" db="EMBL/GenBank/DDBJ databases">
        <title>A degradative enzymes factory behind the ericoid mycorrhizal symbiosis.</title>
        <authorList>
            <consortium name="DOE Joint Genome Institute"/>
            <person name="Martino E."/>
            <person name="Morin E."/>
            <person name="Grelet G."/>
            <person name="Kuo A."/>
            <person name="Kohler A."/>
            <person name="Daghino S."/>
            <person name="Barry K."/>
            <person name="Choi C."/>
            <person name="Cichocki N."/>
            <person name="Clum A."/>
            <person name="Copeland A."/>
            <person name="Hainaut M."/>
            <person name="Haridas S."/>
            <person name="Labutti K."/>
            <person name="Lindquist E."/>
            <person name="Lipzen A."/>
            <person name="Khouja H.-R."/>
            <person name="Murat C."/>
            <person name="Ohm R."/>
            <person name="Olson A."/>
            <person name="Spatafora J."/>
            <person name="Veneault-Fourrey C."/>
            <person name="Henrissat B."/>
            <person name="Grigoriev I."/>
            <person name="Martin F."/>
            <person name="Perotto S."/>
        </authorList>
    </citation>
    <scope>NUCLEOTIDE SEQUENCE [LARGE SCALE GENOMIC DNA]</scope>
    <source>
        <strain evidence="1 2">F</strain>
    </source>
</reference>
<name>A0A2J6R3D6_HYAVF</name>
<keyword evidence="2" id="KW-1185">Reference proteome</keyword>
<sequence length="205" mass="20672">GQLCCEAPTASCFITVGEPQSASCACPAAQQCAWQSECTSRFDCWDYTYCCPSGTTCTNTTTNQCCPLDTVGCGPNCCPSAAGCANPNTGQCCPTNTVSCGDTCCSGGSFCADKSIGLCCPSGSTFTDLGFCCPAGTVLIDSICCAPGLSVCDGKCCSGVCCADLCLAGVKECPIAPHCARPCDFPSTCGQGESCADGCCMKDII</sequence>
<dbReference type="Proteomes" id="UP000235786">
    <property type="component" value="Unassembled WGS sequence"/>
</dbReference>
<feature type="non-terminal residue" evidence="1">
    <location>
        <position position="1"/>
    </location>
</feature>
<accession>A0A2J6R3D6</accession>
<dbReference type="AlphaFoldDB" id="A0A2J6R3D6"/>
<organism evidence="1 2">
    <name type="scientific">Hyaloscypha variabilis (strain UAMH 11265 / GT02V1 / F)</name>
    <name type="common">Meliniomyces variabilis</name>
    <dbReference type="NCBI Taxonomy" id="1149755"/>
    <lineage>
        <taxon>Eukaryota</taxon>
        <taxon>Fungi</taxon>
        <taxon>Dikarya</taxon>
        <taxon>Ascomycota</taxon>
        <taxon>Pezizomycotina</taxon>
        <taxon>Leotiomycetes</taxon>
        <taxon>Helotiales</taxon>
        <taxon>Hyaloscyphaceae</taxon>
        <taxon>Hyaloscypha</taxon>
        <taxon>Hyaloscypha variabilis</taxon>
    </lineage>
</organism>
<dbReference type="EMBL" id="KZ613957">
    <property type="protein sequence ID" value="PMD33028.1"/>
    <property type="molecule type" value="Genomic_DNA"/>
</dbReference>
<evidence type="ECO:0000313" key="2">
    <source>
        <dbReference type="Proteomes" id="UP000235786"/>
    </source>
</evidence>